<comment type="caution">
    <text evidence="1">The sequence shown here is derived from an EMBL/GenBank/DDBJ whole genome shotgun (WGS) entry which is preliminary data.</text>
</comment>
<organism evidence="1 2">
    <name type="scientific">Gnathostoma spinigerum</name>
    <dbReference type="NCBI Taxonomy" id="75299"/>
    <lineage>
        <taxon>Eukaryota</taxon>
        <taxon>Metazoa</taxon>
        <taxon>Ecdysozoa</taxon>
        <taxon>Nematoda</taxon>
        <taxon>Chromadorea</taxon>
        <taxon>Rhabditida</taxon>
        <taxon>Spirurina</taxon>
        <taxon>Gnathostomatomorpha</taxon>
        <taxon>Gnathostomatoidea</taxon>
        <taxon>Gnathostomatidae</taxon>
        <taxon>Gnathostoma</taxon>
    </lineage>
</organism>
<reference evidence="1 2" key="1">
    <citation type="submission" date="2024-08" db="EMBL/GenBank/DDBJ databases">
        <title>Gnathostoma spinigerum genome.</title>
        <authorList>
            <person name="Gonzalez-Bertolin B."/>
            <person name="Monzon S."/>
            <person name="Zaballos A."/>
            <person name="Jimenez P."/>
            <person name="Dekumyoy P."/>
            <person name="Varona S."/>
            <person name="Cuesta I."/>
            <person name="Sumanam S."/>
            <person name="Adisakwattana P."/>
            <person name="Gasser R.B."/>
            <person name="Hernandez-Gonzalez A."/>
            <person name="Young N.D."/>
            <person name="Perteguer M.J."/>
        </authorList>
    </citation>
    <scope>NUCLEOTIDE SEQUENCE [LARGE SCALE GENOMIC DNA]</scope>
    <source>
        <strain evidence="1">AL3</strain>
        <tissue evidence="1">Liver</tissue>
    </source>
</reference>
<sequence length="117" mass="13736">MCLRKRTLQNYHILRKISLKKVGEPVILLLNSNIRHFDDDKLKGTIMVEWMAYKHNKGISVRTRYGFTNALLTLSKQYENKTLSMTEKEASNVAVNAVTVKNRDRRRLMEVVNEDQR</sequence>
<keyword evidence="2" id="KW-1185">Reference proteome</keyword>
<evidence type="ECO:0000313" key="2">
    <source>
        <dbReference type="Proteomes" id="UP001608902"/>
    </source>
</evidence>
<gene>
    <name evidence="1" type="ORF">AB6A40_007865</name>
</gene>
<dbReference type="EMBL" id="JBGFUD010006703">
    <property type="protein sequence ID" value="MFH4981156.1"/>
    <property type="molecule type" value="Genomic_DNA"/>
</dbReference>
<name>A0ABD6EN00_9BILA</name>
<evidence type="ECO:0000313" key="1">
    <source>
        <dbReference type="EMBL" id="MFH4981156.1"/>
    </source>
</evidence>
<accession>A0ABD6EN00</accession>
<proteinExistence type="predicted"/>
<protein>
    <submittedName>
        <fullName evidence="1">Uncharacterized protein</fullName>
    </submittedName>
</protein>
<dbReference type="AlphaFoldDB" id="A0ABD6EN00"/>
<dbReference type="Proteomes" id="UP001608902">
    <property type="component" value="Unassembled WGS sequence"/>
</dbReference>